<dbReference type="RefSeq" id="WP_075474392.1">
    <property type="nucleotide sequence ID" value="NZ_CP011299.1"/>
</dbReference>
<protein>
    <recommendedName>
        <fullName evidence="3 6">Mannitol-1-phosphate 5-dehydrogenase</fullName>
        <ecNumber evidence="2 6">1.1.1.17</ecNumber>
    </recommendedName>
</protein>
<evidence type="ECO:0000313" key="10">
    <source>
        <dbReference type="Proteomes" id="UP000077654"/>
    </source>
</evidence>
<dbReference type="Proteomes" id="UP000077654">
    <property type="component" value="Chromosome"/>
</dbReference>
<evidence type="ECO:0000256" key="1">
    <source>
        <dbReference type="ARBA" id="ARBA00006541"/>
    </source>
</evidence>
<feature type="domain" description="Mannitol dehydrogenase C-terminal" evidence="8">
    <location>
        <begin position="204"/>
        <end position="345"/>
    </location>
</feature>
<dbReference type="HAMAP" id="MF_00196">
    <property type="entry name" value="Mannitol_dehydrog"/>
    <property type="match status" value="1"/>
</dbReference>
<dbReference type="PANTHER" id="PTHR30524">
    <property type="entry name" value="MANNITOL-1-PHOSPHATE 5-DEHYDROGENASE"/>
    <property type="match status" value="1"/>
</dbReference>
<dbReference type="AlphaFoldDB" id="A0A172WE60"/>
<dbReference type="InterPro" id="IPR013131">
    <property type="entry name" value="Mannitol_DH_N"/>
</dbReference>
<evidence type="ECO:0000256" key="3">
    <source>
        <dbReference type="ARBA" id="ARBA00016219"/>
    </source>
</evidence>
<evidence type="ECO:0000313" key="9">
    <source>
        <dbReference type="EMBL" id="ANF17263.1"/>
    </source>
</evidence>
<sequence length="389" mass="44172">MKALHFGAGNIGRGFIGQILVNSGFHLIFADINKNIVNAINLHHEYDIEILGNNSHYEKITGIEAVHIKDPKIFSVIAESDVITISVGVNVVSSLALLIAKGIEHKIHLKKNNILNIIACENCFRCSSILKKYVMNALPSKYHEYLENNIGFVDTVVDRIVSFNNTKKCNILFVRVEKFQELICDINQFKGDIPKIIGMKLTKNLNSYSERKLFTLNTGHAITAYIGLLYGHSHIYDAILDKNIYNIVHGAMNESGNVLISRYGFDKVKHNNYIKSIISRFKNFFLVDSLMRVGRNPLRKLCKNDRLVQPLLGTLEYQYPNINLIKGIAAALCYKNVNDSEAVKLNYLIQSKGVKYVLLKFSNLDPKLSVTLLINKYFNEFNKKFILNK</sequence>
<keyword evidence="5 6" id="KW-0520">NAD</keyword>
<name>A0A172WE60_BUCSC</name>
<gene>
    <name evidence="6" type="primary">mtlD</name>
    <name evidence="9" type="ORF">XW81_02640</name>
</gene>
<dbReference type="Gene3D" id="1.10.1040.10">
    <property type="entry name" value="N-(1-d-carboxylethyl)-l-norvaline Dehydrogenase, domain 2"/>
    <property type="match status" value="1"/>
</dbReference>
<dbReference type="NCBIfam" id="NF002646">
    <property type="entry name" value="PRK02318.1-2"/>
    <property type="match status" value="1"/>
</dbReference>
<proteinExistence type="inferred from homology"/>
<feature type="domain" description="Mannitol dehydrogenase N-terminal" evidence="7">
    <location>
        <begin position="1"/>
        <end position="196"/>
    </location>
</feature>
<comment type="catalytic activity">
    <reaction evidence="6">
        <text>D-mannitol 1-phosphate + NAD(+) = beta-D-fructose 6-phosphate + NADH + H(+)</text>
        <dbReference type="Rhea" id="RHEA:19661"/>
        <dbReference type="ChEBI" id="CHEBI:15378"/>
        <dbReference type="ChEBI" id="CHEBI:57540"/>
        <dbReference type="ChEBI" id="CHEBI:57634"/>
        <dbReference type="ChEBI" id="CHEBI:57945"/>
        <dbReference type="ChEBI" id="CHEBI:61381"/>
        <dbReference type="EC" id="1.1.1.17"/>
    </reaction>
</comment>
<evidence type="ECO:0000259" key="7">
    <source>
        <dbReference type="Pfam" id="PF01232"/>
    </source>
</evidence>
<keyword evidence="4 6" id="KW-0560">Oxidoreductase</keyword>
<organism evidence="9 10">
    <name type="scientific">Buchnera aphidicola subsp. Schlechtendalia chinensis</name>
    <dbReference type="NCBI Taxonomy" id="118110"/>
    <lineage>
        <taxon>Bacteria</taxon>
        <taxon>Pseudomonadati</taxon>
        <taxon>Pseudomonadota</taxon>
        <taxon>Gammaproteobacteria</taxon>
        <taxon>Enterobacterales</taxon>
        <taxon>Erwiniaceae</taxon>
        <taxon>Buchnera</taxon>
    </lineage>
</organism>
<dbReference type="NCBIfam" id="NF002652">
    <property type="entry name" value="PRK02318.2-5"/>
    <property type="match status" value="1"/>
</dbReference>
<evidence type="ECO:0000256" key="5">
    <source>
        <dbReference type="ARBA" id="ARBA00023027"/>
    </source>
</evidence>
<dbReference type="STRING" id="118110.XW81_02640"/>
<evidence type="ECO:0000256" key="4">
    <source>
        <dbReference type="ARBA" id="ARBA00023002"/>
    </source>
</evidence>
<dbReference type="Pfam" id="PF01232">
    <property type="entry name" value="Mannitol_dh"/>
    <property type="match status" value="1"/>
</dbReference>
<dbReference type="Pfam" id="PF08125">
    <property type="entry name" value="Mannitol_dh_C"/>
    <property type="match status" value="1"/>
</dbReference>
<comment type="similarity">
    <text evidence="1 6">Belongs to the mannitol dehydrogenase family.</text>
</comment>
<dbReference type="GO" id="GO:0005829">
    <property type="term" value="C:cytosol"/>
    <property type="evidence" value="ECO:0007669"/>
    <property type="project" value="TreeGrafter"/>
</dbReference>
<dbReference type="PANTHER" id="PTHR30524:SF0">
    <property type="entry name" value="ALTRONATE OXIDOREDUCTASE-RELATED"/>
    <property type="match status" value="1"/>
</dbReference>
<evidence type="ECO:0000256" key="2">
    <source>
        <dbReference type="ARBA" id="ARBA00012939"/>
    </source>
</evidence>
<dbReference type="InterPro" id="IPR036291">
    <property type="entry name" value="NAD(P)-bd_dom_sf"/>
</dbReference>
<dbReference type="PROSITE" id="PS00974">
    <property type="entry name" value="MANNITOL_DHGENASE"/>
    <property type="match status" value="1"/>
</dbReference>
<dbReference type="EC" id="1.1.1.17" evidence="2 6"/>
<dbReference type="GO" id="GO:0008926">
    <property type="term" value="F:mannitol-1-phosphate 5-dehydrogenase activity"/>
    <property type="evidence" value="ECO:0007669"/>
    <property type="project" value="UniProtKB-UniRule"/>
</dbReference>
<dbReference type="InterPro" id="IPR013118">
    <property type="entry name" value="Mannitol_DH_C"/>
</dbReference>
<dbReference type="EMBL" id="CP011299">
    <property type="protein sequence ID" value="ANF17263.1"/>
    <property type="molecule type" value="Genomic_DNA"/>
</dbReference>
<dbReference type="OrthoDB" id="271711at2"/>
<keyword evidence="10" id="KW-1185">Reference proteome</keyword>
<dbReference type="NCBIfam" id="NF002650">
    <property type="entry name" value="PRK02318.2-2"/>
    <property type="match status" value="1"/>
</dbReference>
<dbReference type="InterPro" id="IPR008927">
    <property type="entry name" value="6-PGluconate_DH-like_C_sf"/>
</dbReference>
<evidence type="ECO:0000256" key="6">
    <source>
        <dbReference type="HAMAP-Rule" id="MF_00196"/>
    </source>
</evidence>
<dbReference type="InterPro" id="IPR023028">
    <property type="entry name" value="Mannitol_1_phos_5_DH"/>
</dbReference>
<dbReference type="SUPFAM" id="SSF48179">
    <property type="entry name" value="6-phosphogluconate dehydrogenase C-terminal domain-like"/>
    <property type="match status" value="1"/>
</dbReference>
<dbReference type="Gene3D" id="3.40.50.720">
    <property type="entry name" value="NAD(P)-binding Rossmann-like Domain"/>
    <property type="match status" value="1"/>
</dbReference>
<dbReference type="InterPro" id="IPR013328">
    <property type="entry name" value="6PGD_dom2"/>
</dbReference>
<reference evidence="9 10" key="1">
    <citation type="submission" date="2015-04" db="EMBL/GenBank/DDBJ databases">
        <title>Buchnera aphidicola assembly.</title>
        <authorList>
            <person name="Zhang Y."/>
        </authorList>
    </citation>
    <scope>NUCLEOTIDE SEQUENCE [LARGE SCALE GENOMIC DNA]</scope>
    <source>
        <strain evidence="9 10">SC</strain>
    </source>
</reference>
<dbReference type="InterPro" id="IPR000669">
    <property type="entry name" value="Mannitol_DH"/>
</dbReference>
<dbReference type="SUPFAM" id="SSF51735">
    <property type="entry name" value="NAD(P)-binding Rossmann-fold domains"/>
    <property type="match status" value="1"/>
</dbReference>
<dbReference type="PATRIC" id="fig|118110.3.peg.524"/>
<evidence type="ECO:0000259" key="8">
    <source>
        <dbReference type="Pfam" id="PF08125"/>
    </source>
</evidence>
<dbReference type="PRINTS" id="PR00084">
    <property type="entry name" value="MTLDHDRGNASE"/>
</dbReference>
<feature type="binding site" evidence="6">
    <location>
        <begin position="3"/>
        <end position="14"/>
    </location>
    <ligand>
        <name>NAD(+)</name>
        <dbReference type="ChEBI" id="CHEBI:57540"/>
    </ligand>
</feature>
<accession>A0A172WE60</accession>
<dbReference type="GO" id="GO:0019592">
    <property type="term" value="P:mannitol catabolic process"/>
    <property type="evidence" value="ECO:0007669"/>
    <property type="project" value="TreeGrafter"/>
</dbReference>
<dbReference type="InterPro" id="IPR023027">
    <property type="entry name" value="Mannitol_DH_CS"/>
</dbReference>